<dbReference type="EMBL" id="FNJR01000011">
    <property type="protein sequence ID" value="SDP88044.1"/>
    <property type="molecule type" value="Genomic_DNA"/>
</dbReference>
<keyword evidence="3" id="KW-1185">Reference proteome</keyword>
<protein>
    <submittedName>
        <fullName evidence="2">Helix-turn-helix domain-containing protein</fullName>
    </submittedName>
</protein>
<accession>A0A1H0WBG9</accession>
<dbReference type="OrthoDB" id="5186342at2"/>
<dbReference type="STRING" id="405564.SAMN04487905_111160"/>
<dbReference type="SUPFAM" id="SSF47413">
    <property type="entry name" value="lambda repressor-like DNA-binding domains"/>
    <property type="match status" value="1"/>
</dbReference>
<dbReference type="PROSITE" id="PS50943">
    <property type="entry name" value="HTH_CROC1"/>
    <property type="match status" value="1"/>
</dbReference>
<organism evidence="2 3">
    <name type="scientific">Actinopolyspora xinjiangensis</name>
    <dbReference type="NCBI Taxonomy" id="405564"/>
    <lineage>
        <taxon>Bacteria</taxon>
        <taxon>Bacillati</taxon>
        <taxon>Actinomycetota</taxon>
        <taxon>Actinomycetes</taxon>
        <taxon>Actinopolysporales</taxon>
        <taxon>Actinopolysporaceae</taxon>
        <taxon>Actinopolyspora</taxon>
    </lineage>
</organism>
<evidence type="ECO:0000259" key="1">
    <source>
        <dbReference type="PROSITE" id="PS50943"/>
    </source>
</evidence>
<sequence>MTRDWQAVAEAINTRMEELDLSQQELATRSGVSVATLRELQHNKNPRRRSARLLAAISEGLRWPSDYLAKLAEGEDANEPTAGPALDALREVREELAELRQRVAALEKDH</sequence>
<reference evidence="3" key="1">
    <citation type="submission" date="2016-10" db="EMBL/GenBank/DDBJ databases">
        <authorList>
            <person name="Varghese N."/>
            <person name="Submissions S."/>
        </authorList>
    </citation>
    <scope>NUCLEOTIDE SEQUENCE [LARGE SCALE GENOMIC DNA]</scope>
    <source>
        <strain evidence="3">DSM 46732</strain>
    </source>
</reference>
<dbReference type="InterPro" id="IPR010982">
    <property type="entry name" value="Lambda_DNA-bd_dom_sf"/>
</dbReference>
<dbReference type="Pfam" id="PF01381">
    <property type="entry name" value="HTH_3"/>
    <property type="match status" value="1"/>
</dbReference>
<dbReference type="GO" id="GO:0003677">
    <property type="term" value="F:DNA binding"/>
    <property type="evidence" value="ECO:0007669"/>
    <property type="project" value="InterPro"/>
</dbReference>
<dbReference type="InterPro" id="IPR001387">
    <property type="entry name" value="Cro/C1-type_HTH"/>
</dbReference>
<evidence type="ECO:0000313" key="3">
    <source>
        <dbReference type="Proteomes" id="UP000199497"/>
    </source>
</evidence>
<proteinExistence type="predicted"/>
<evidence type="ECO:0000313" key="2">
    <source>
        <dbReference type="EMBL" id="SDP88044.1"/>
    </source>
</evidence>
<dbReference type="RefSeq" id="WP_092603568.1">
    <property type="nucleotide sequence ID" value="NZ_FNJR01000011.1"/>
</dbReference>
<dbReference type="Proteomes" id="UP000199497">
    <property type="component" value="Unassembled WGS sequence"/>
</dbReference>
<name>A0A1H0WBG9_9ACTN</name>
<dbReference type="CDD" id="cd00093">
    <property type="entry name" value="HTH_XRE"/>
    <property type="match status" value="1"/>
</dbReference>
<dbReference type="Gene3D" id="1.10.260.40">
    <property type="entry name" value="lambda repressor-like DNA-binding domains"/>
    <property type="match status" value="1"/>
</dbReference>
<feature type="domain" description="HTH cro/C1-type" evidence="1">
    <location>
        <begin position="12"/>
        <end position="68"/>
    </location>
</feature>
<dbReference type="AlphaFoldDB" id="A0A1H0WBG9"/>
<gene>
    <name evidence="2" type="ORF">SAMN04487905_111160</name>
</gene>